<dbReference type="AlphaFoldDB" id="A0A317CH87"/>
<dbReference type="InterPro" id="IPR041698">
    <property type="entry name" value="Methyltransf_25"/>
</dbReference>
<dbReference type="CDD" id="cd02440">
    <property type="entry name" value="AdoMet_MTases"/>
    <property type="match status" value="1"/>
</dbReference>
<gene>
    <name evidence="2" type="ORF">DKT75_05440</name>
</gene>
<dbReference type="CDD" id="cd00158">
    <property type="entry name" value="RHOD"/>
    <property type="match status" value="1"/>
</dbReference>
<proteinExistence type="predicted"/>
<dbReference type="SUPFAM" id="SSF52821">
    <property type="entry name" value="Rhodanese/Cell cycle control phosphatase"/>
    <property type="match status" value="1"/>
</dbReference>
<dbReference type="Gene3D" id="3.40.50.150">
    <property type="entry name" value="Vaccinia Virus protein VP39"/>
    <property type="match status" value="1"/>
</dbReference>
<accession>A0A317CH87</accession>
<dbReference type="InterPro" id="IPR029063">
    <property type="entry name" value="SAM-dependent_MTases_sf"/>
</dbReference>
<dbReference type="GO" id="GO:0008168">
    <property type="term" value="F:methyltransferase activity"/>
    <property type="evidence" value="ECO:0007669"/>
    <property type="project" value="UniProtKB-KW"/>
</dbReference>
<dbReference type="GO" id="GO:0032259">
    <property type="term" value="P:methylation"/>
    <property type="evidence" value="ECO:0007669"/>
    <property type="project" value="UniProtKB-KW"/>
</dbReference>
<dbReference type="EMBL" id="QGKL01000016">
    <property type="protein sequence ID" value="PWQ97908.1"/>
    <property type="molecule type" value="Genomic_DNA"/>
</dbReference>
<dbReference type="Pfam" id="PF00581">
    <property type="entry name" value="Rhodanese"/>
    <property type="match status" value="1"/>
</dbReference>
<dbReference type="SUPFAM" id="SSF53335">
    <property type="entry name" value="S-adenosyl-L-methionine-dependent methyltransferases"/>
    <property type="match status" value="1"/>
</dbReference>
<comment type="caution">
    <text evidence="2">The sequence shown here is derived from an EMBL/GenBank/DDBJ whole genome shotgun (WGS) entry which is preliminary data.</text>
</comment>
<evidence type="ECO:0000313" key="2">
    <source>
        <dbReference type="EMBL" id="PWQ97908.1"/>
    </source>
</evidence>
<evidence type="ECO:0000259" key="1">
    <source>
        <dbReference type="PROSITE" id="PS50206"/>
    </source>
</evidence>
<protein>
    <submittedName>
        <fullName evidence="2">Methyltransferase type 11</fullName>
    </submittedName>
</protein>
<dbReference type="PROSITE" id="PS50206">
    <property type="entry name" value="RHODANESE_3"/>
    <property type="match status" value="1"/>
</dbReference>
<feature type="domain" description="Rhodanese" evidence="1">
    <location>
        <begin position="3"/>
        <end position="70"/>
    </location>
</feature>
<dbReference type="InterPro" id="IPR001763">
    <property type="entry name" value="Rhodanese-like_dom"/>
</dbReference>
<sequence length="283" mass="31617">MNQASDTALIDCRPLAEYVLGHIPRACSLPTDSLFTRMHELPKRTTPIHLCGKAEDLKAATEYLIDRGHEVIEQTLWTEALQQELSASDTLEKGEVSHQLWQAAPLLQRFVNEIVPKHNIAAGKGLDIACGAGRDLAYLAAQGWEMTGIDRSIDSLERVATLAKYCKVEIPTLQLDTETGTDPFTLFEDGSFDLICVARYLHRPLFPYIKRLLKPHGVIIYQTFMVGCEETKIGRPKNPNFLLKNGELAETFAGYDVLLDEVEMLEDGRPVAAFIARQKLPNP</sequence>
<keyword evidence="2" id="KW-0808">Transferase</keyword>
<dbReference type="Gene3D" id="3.40.250.10">
    <property type="entry name" value="Rhodanese-like domain"/>
    <property type="match status" value="1"/>
</dbReference>
<dbReference type="OrthoDB" id="9804312at2"/>
<keyword evidence="2" id="KW-0489">Methyltransferase</keyword>
<keyword evidence="3" id="KW-1185">Reference proteome</keyword>
<dbReference type="InterPro" id="IPR050508">
    <property type="entry name" value="Methyltransf_Superfamily"/>
</dbReference>
<evidence type="ECO:0000313" key="3">
    <source>
        <dbReference type="Proteomes" id="UP000245506"/>
    </source>
</evidence>
<dbReference type="Pfam" id="PF13649">
    <property type="entry name" value="Methyltransf_25"/>
    <property type="match status" value="1"/>
</dbReference>
<dbReference type="Proteomes" id="UP000245506">
    <property type="component" value="Unassembled WGS sequence"/>
</dbReference>
<organism evidence="2 3">
    <name type="scientific">Leucothrix arctica</name>
    <dbReference type="NCBI Taxonomy" id="1481894"/>
    <lineage>
        <taxon>Bacteria</taxon>
        <taxon>Pseudomonadati</taxon>
        <taxon>Pseudomonadota</taxon>
        <taxon>Gammaproteobacteria</taxon>
        <taxon>Thiotrichales</taxon>
        <taxon>Thiotrichaceae</taxon>
        <taxon>Leucothrix</taxon>
    </lineage>
</organism>
<dbReference type="PANTHER" id="PTHR42912">
    <property type="entry name" value="METHYLTRANSFERASE"/>
    <property type="match status" value="1"/>
</dbReference>
<name>A0A317CH87_9GAMM</name>
<reference evidence="2 3" key="1">
    <citation type="submission" date="2018-05" db="EMBL/GenBank/DDBJ databases">
        <title>Leucothrix arctica sp. nov., isolated from Arctic seawater.</title>
        <authorList>
            <person name="Choi A."/>
            <person name="Baek K."/>
        </authorList>
    </citation>
    <scope>NUCLEOTIDE SEQUENCE [LARGE SCALE GENOMIC DNA]</scope>
    <source>
        <strain evidence="2 3">IMCC9719</strain>
    </source>
</reference>
<dbReference type="InterPro" id="IPR036873">
    <property type="entry name" value="Rhodanese-like_dom_sf"/>
</dbReference>
<dbReference type="RefSeq" id="WP_109822414.1">
    <property type="nucleotide sequence ID" value="NZ_QGKL01000016.1"/>
</dbReference>